<evidence type="ECO:0000313" key="1">
    <source>
        <dbReference type="EMBL" id="MBF1164797.1"/>
    </source>
</evidence>
<name>A0A930BS43_9RHOO</name>
<gene>
    <name evidence="1" type="ORF">HXL68_07135</name>
</gene>
<comment type="caution">
    <text evidence="1">The sequence shown here is derived from an EMBL/GenBank/DDBJ whole genome shotgun (WGS) entry which is preliminary data.</text>
</comment>
<dbReference type="EMBL" id="JABZMI010000112">
    <property type="protein sequence ID" value="MBF1164797.1"/>
    <property type="molecule type" value="Genomic_DNA"/>
</dbReference>
<evidence type="ECO:0000313" key="2">
    <source>
        <dbReference type="Proteomes" id="UP000718593"/>
    </source>
</evidence>
<reference evidence="1" key="1">
    <citation type="submission" date="2020-04" db="EMBL/GenBank/DDBJ databases">
        <title>Deep metagenomics examines the oral microbiome during advanced dental caries in children, revealing novel taxa and co-occurrences with host molecules.</title>
        <authorList>
            <person name="Baker J.L."/>
            <person name="Morton J.T."/>
            <person name="Dinis M."/>
            <person name="Alvarez R."/>
            <person name="Tran N.C."/>
            <person name="Knight R."/>
            <person name="Edlund A."/>
        </authorList>
    </citation>
    <scope>NUCLEOTIDE SEQUENCE</scope>
    <source>
        <strain evidence="1">JCVI_32_bin.24</strain>
    </source>
</reference>
<dbReference type="AlphaFoldDB" id="A0A930BS43"/>
<accession>A0A930BS43</accession>
<sequence>MLEVLLIVALLVLAAWSLHRWWFSGDRGWMPLELRRATLVYAEQLFRAPGRPMITAKVDRVYRRRDGRLVLVELKTRRINLAYLSDVIELSAQRVAIGSETGEDVMAHAYVVVQGPAGRRTTHKVKLLGAEEVRGLASRREAILAGTTRPRLAGAPGLRERCAFEKKCAVASALSKNTYKHLPS</sequence>
<protein>
    <recommendedName>
        <fullName evidence="3">PD-(D/E)XK endonuclease-like domain-containing protein</fullName>
    </recommendedName>
</protein>
<organism evidence="1 2">
    <name type="scientific">Dechloromonas agitata</name>
    <dbReference type="NCBI Taxonomy" id="73030"/>
    <lineage>
        <taxon>Bacteria</taxon>
        <taxon>Pseudomonadati</taxon>
        <taxon>Pseudomonadota</taxon>
        <taxon>Betaproteobacteria</taxon>
        <taxon>Rhodocyclales</taxon>
        <taxon>Azonexaceae</taxon>
        <taxon>Dechloromonas</taxon>
    </lineage>
</organism>
<evidence type="ECO:0008006" key="3">
    <source>
        <dbReference type="Google" id="ProtNLM"/>
    </source>
</evidence>
<dbReference type="Proteomes" id="UP000718593">
    <property type="component" value="Unassembled WGS sequence"/>
</dbReference>
<proteinExistence type="predicted"/>